<feature type="region of interest" description="Disordered" evidence="8">
    <location>
        <begin position="534"/>
        <end position="623"/>
    </location>
</feature>
<dbReference type="AlphaFoldDB" id="A0A6N9H8A0"/>
<comment type="similarity">
    <text evidence="2">Belongs to the glycosyl hydrolase 13 family.</text>
</comment>
<dbReference type="SUPFAM" id="SSF51445">
    <property type="entry name" value="(Trans)glycosidases"/>
    <property type="match status" value="1"/>
</dbReference>
<dbReference type="NCBIfam" id="TIGR02402">
    <property type="entry name" value="trehalose_TreZ"/>
    <property type="match status" value="1"/>
</dbReference>
<feature type="domain" description="Glycosyl hydrolase family 13 catalytic" evidence="9">
    <location>
        <begin position="88"/>
        <end position="509"/>
    </location>
</feature>
<dbReference type="InterPro" id="IPR006047">
    <property type="entry name" value="GH13_cat_dom"/>
</dbReference>
<dbReference type="GO" id="GO:0005737">
    <property type="term" value="C:cytoplasm"/>
    <property type="evidence" value="ECO:0007669"/>
    <property type="project" value="UniProtKB-SubCell"/>
</dbReference>
<evidence type="ECO:0000313" key="11">
    <source>
        <dbReference type="Proteomes" id="UP000469215"/>
    </source>
</evidence>
<comment type="subcellular location">
    <subcellularLocation>
        <location evidence="1">Cytoplasm</location>
    </subcellularLocation>
</comment>
<keyword evidence="3" id="KW-0963">Cytoplasm</keyword>
<evidence type="ECO:0000256" key="6">
    <source>
        <dbReference type="ARBA" id="ARBA00023295"/>
    </source>
</evidence>
<evidence type="ECO:0000256" key="3">
    <source>
        <dbReference type="ARBA" id="ARBA00022490"/>
    </source>
</evidence>
<dbReference type="Gene3D" id="3.20.20.80">
    <property type="entry name" value="Glycosidases"/>
    <property type="match status" value="1"/>
</dbReference>
<dbReference type="EMBL" id="WWEQ01000044">
    <property type="protein sequence ID" value="MYM20287.1"/>
    <property type="molecule type" value="Genomic_DNA"/>
</dbReference>
<keyword evidence="5" id="KW-0119">Carbohydrate metabolism</keyword>
<sequence length="712" mass="73617">MEYGFLIDDSPALLPDPRGRRAPYGPHGPSALEHGADCGDSTADRDAQPADTTGTTGTRVAEVSAVVAPAAPVPPRPAALADGAPIYELHIGTFTPAGTLDAAVERLDYLAHLGIGWVELLPVNAFAGLHNWGYDGVQWFAVAEPYGGPTAYRRFVEGAHARGLAVVQDVVFNHLGPSGNYLSAFGPYLHAAASNPWGESINLDGPGSDEVRAYILDVLTMFAQDYGVDGFRLDAVHALVDARAVPILEDMAILCAELSDRLGRPITLIAESDRNDPATIAKRRELGAGAGGLGLDGQWSDDFHHAVHVALTGEDVGYYGDFAAPGALPKVLQSGFFHDGTYSTFRGREHGRPLDLAAARPEQLVVSIQNHDQVGNRAAGDRLPQQTGAVGHGAEPAGATGQEAAALGNLGVGATFLLLGPNSPMLFMGEEWAASTPWQFFTDHREEWLGEAVSQGRRGEFAAMGWDASAVPDPQDPQTFERSKLDWSERAAEPHASMLRLYRRLIGLRMSRAEYRGTRFSDVEVFRGLPAQEPASAPAAPVSQAAGSEAPAPQAGGTGAPAAPAGEAAGLPLPEDSAATARAGEADAGGALADAVPTSSEPNLDGNRHGAAPAATQGGGAAPPAAGIGWRIGAELVVLANPATPGTSAAPAVFDLPRPVAHVLLDTAAVLAGEPAVRTGGAADEARAPAAEGTARVVVEPGRALAVQLAAN</sequence>
<feature type="region of interest" description="Disordered" evidence="8">
    <location>
        <begin position="1"/>
        <end position="58"/>
    </location>
</feature>
<dbReference type="Proteomes" id="UP000469215">
    <property type="component" value="Unassembled WGS sequence"/>
</dbReference>
<name>A0A6N9H8A0_9MICO</name>
<evidence type="ECO:0000256" key="4">
    <source>
        <dbReference type="ARBA" id="ARBA00022801"/>
    </source>
</evidence>
<dbReference type="Gene3D" id="1.10.10.760">
    <property type="entry name" value="E-set domains of sugar-utilizing enzymes"/>
    <property type="match status" value="1"/>
</dbReference>
<feature type="compositionally biased region" description="Low complexity" evidence="8">
    <location>
        <begin position="610"/>
        <end position="623"/>
    </location>
</feature>
<evidence type="ECO:0000256" key="2">
    <source>
        <dbReference type="ARBA" id="ARBA00008061"/>
    </source>
</evidence>
<reference evidence="10 11" key="1">
    <citation type="submission" date="2020-01" db="EMBL/GenBank/DDBJ databases">
        <authorList>
            <person name="Deng T."/>
        </authorList>
    </citation>
    <scope>NUCLEOTIDE SEQUENCE [LARGE SCALE GENOMIC DNA]</scope>
    <source>
        <strain evidence="10 11">5221</strain>
    </source>
</reference>
<accession>A0A6N9H8A0</accession>
<keyword evidence="11" id="KW-1185">Reference proteome</keyword>
<dbReference type="SMART" id="SM00642">
    <property type="entry name" value="Aamy"/>
    <property type="match status" value="1"/>
</dbReference>
<dbReference type="PANTHER" id="PTHR43651:SF11">
    <property type="entry name" value="MALTO-OLIGOSYLTREHALOSE TREHALOHYDROLASE"/>
    <property type="match status" value="1"/>
</dbReference>
<evidence type="ECO:0000256" key="5">
    <source>
        <dbReference type="ARBA" id="ARBA00023277"/>
    </source>
</evidence>
<feature type="compositionally biased region" description="Low complexity" evidence="8">
    <location>
        <begin position="534"/>
        <end position="595"/>
    </location>
</feature>
<proteinExistence type="inferred from homology"/>
<dbReference type="Pfam" id="PF00128">
    <property type="entry name" value="Alpha-amylase"/>
    <property type="match status" value="1"/>
</dbReference>
<organism evidence="10 11">
    <name type="scientific">Brevibacterium rongguiense</name>
    <dbReference type="NCBI Taxonomy" id="2695267"/>
    <lineage>
        <taxon>Bacteria</taxon>
        <taxon>Bacillati</taxon>
        <taxon>Actinomycetota</taxon>
        <taxon>Actinomycetes</taxon>
        <taxon>Micrococcales</taxon>
        <taxon>Brevibacteriaceae</taxon>
        <taxon>Brevibacterium</taxon>
    </lineage>
</organism>
<protein>
    <recommendedName>
        <fullName evidence="7">Malto-oligosyltrehalose trehalohydrolase</fullName>
        <ecNumber evidence="7">3.2.1.141</ecNumber>
    </recommendedName>
</protein>
<dbReference type="GO" id="GO:0033942">
    <property type="term" value="F:4-alpha-D-(1-&gt;4)-alpha-D-glucanotrehalose trehalohydrolase activity"/>
    <property type="evidence" value="ECO:0007669"/>
    <property type="project" value="UniProtKB-EC"/>
</dbReference>
<feature type="compositionally biased region" description="Basic and acidic residues" evidence="8">
    <location>
        <begin position="34"/>
        <end position="48"/>
    </location>
</feature>
<dbReference type="GO" id="GO:0005992">
    <property type="term" value="P:trehalose biosynthetic process"/>
    <property type="evidence" value="ECO:0007669"/>
    <property type="project" value="UniProtKB-UniRule"/>
</dbReference>
<evidence type="ECO:0000256" key="8">
    <source>
        <dbReference type="SAM" id="MobiDB-lite"/>
    </source>
</evidence>
<dbReference type="EC" id="3.2.1.141" evidence="7"/>
<dbReference type="InterPro" id="IPR017853">
    <property type="entry name" value="GH"/>
</dbReference>
<evidence type="ECO:0000256" key="1">
    <source>
        <dbReference type="ARBA" id="ARBA00004496"/>
    </source>
</evidence>
<dbReference type="CDD" id="cd11325">
    <property type="entry name" value="AmyAc_GTHase"/>
    <property type="match status" value="1"/>
</dbReference>
<evidence type="ECO:0000256" key="7">
    <source>
        <dbReference type="NCBIfam" id="TIGR02402"/>
    </source>
</evidence>
<dbReference type="PANTHER" id="PTHR43651">
    <property type="entry name" value="1,4-ALPHA-GLUCAN-BRANCHING ENZYME"/>
    <property type="match status" value="1"/>
</dbReference>
<keyword evidence="4 10" id="KW-0378">Hydrolase</keyword>
<evidence type="ECO:0000313" key="10">
    <source>
        <dbReference type="EMBL" id="MYM20287.1"/>
    </source>
</evidence>
<dbReference type="InterPro" id="IPR012768">
    <property type="entry name" value="Trehalose_TreZ"/>
</dbReference>
<evidence type="ECO:0000259" key="9">
    <source>
        <dbReference type="SMART" id="SM00642"/>
    </source>
</evidence>
<gene>
    <name evidence="10" type="primary">treZ</name>
    <name evidence="10" type="ORF">GSY69_10005</name>
</gene>
<dbReference type="InterPro" id="IPR044901">
    <property type="entry name" value="Trehalose_TreZ_E-set_sf"/>
</dbReference>
<keyword evidence="6" id="KW-0326">Glycosidase</keyword>
<comment type="caution">
    <text evidence="10">The sequence shown here is derived from an EMBL/GenBank/DDBJ whole genome shotgun (WGS) entry which is preliminary data.</text>
</comment>